<proteinExistence type="predicted"/>
<evidence type="ECO:0000313" key="2">
    <source>
        <dbReference type="Proteomes" id="UP000187203"/>
    </source>
</evidence>
<reference evidence="2" key="1">
    <citation type="submission" date="2013-09" db="EMBL/GenBank/DDBJ databases">
        <title>Corchorus olitorius genome sequencing.</title>
        <authorList>
            <person name="Alam M."/>
            <person name="Haque M.S."/>
            <person name="Islam M.S."/>
            <person name="Emdad E.M."/>
            <person name="Islam M.M."/>
            <person name="Ahmed B."/>
            <person name="Halim A."/>
            <person name="Hossen Q.M.M."/>
            <person name="Hossain M.Z."/>
            <person name="Ahmed R."/>
            <person name="Khan M.M."/>
            <person name="Islam R."/>
            <person name="Rashid M.M."/>
            <person name="Khan S.A."/>
            <person name="Rahman M.S."/>
            <person name="Alam M."/>
            <person name="Yahiya A.S."/>
            <person name="Khan M.S."/>
            <person name="Azam M.S."/>
            <person name="Haque T."/>
            <person name="Lashkar M.Z.H."/>
            <person name="Akhand A.I."/>
            <person name="Morshed G."/>
            <person name="Roy S."/>
            <person name="Uddin K.S."/>
            <person name="Rabeya T."/>
            <person name="Hossain A.S."/>
            <person name="Chowdhury A."/>
            <person name="Snigdha A.R."/>
            <person name="Mortoza M.S."/>
            <person name="Matin S.A."/>
            <person name="Hoque S.M.E."/>
            <person name="Islam M.K."/>
            <person name="Roy D.K."/>
            <person name="Haider R."/>
            <person name="Moosa M.M."/>
            <person name="Elias S.M."/>
            <person name="Hasan A.M."/>
            <person name="Jahan S."/>
            <person name="Shafiuddin M."/>
            <person name="Mahmood N."/>
            <person name="Shommy N.S."/>
        </authorList>
    </citation>
    <scope>NUCLEOTIDE SEQUENCE [LARGE SCALE GENOMIC DNA]</scope>
    <source>
        <strain evidence="2">cv. O-4</strain>
    </source>
</reference>
<sequence length="68" mass="7808">MRSRIVIRNSIFSNQGGKLFICKWVPMVLAAPICKASLIDYKAVKSMELMDFGFADMNKRPFYGNTRM</sequence>
<protein>
    <submittedName>
        <fullName evidence="1">LIGULELESS1 protein</fullName>
    </submittedName>
</protein>
<name>A0A1R3KWV8_9ROSI</name>
<accession>A0A1R3KWV8</accession>
<dbReference type="AlphaFoldDB" id="A0A1R3KWV8"/>
<dbReference type="Proteomes" id="UP000187203">
    <property type="component" value="Unassembled WGS sequence"/>
</dbReference>
<organism evidence="1 2">
    <name type="scientific">Corchorus olitorius</name>
    <dbReference type="NCBI Taxonomy" id="93759"/>
    <lineage>
        <taxon>Eukaryota</taxon>
        <taxon>Viridiplantae</taxon>
        <taxon>Streptophyta</taxon>
        <taxon>Embryophyta</taxon>
        <taxon>Tracheophyta</taxon>
        <taxon>Spermatophyta</taxon>
        <taxon>Magnoliopsida</taxon>
        <taxon>eudicotyledons</taxon>
        <taxon>Gunneridae</taxon>
        <taxon>Pentapetalae</taxon>
        <taxon>rosids</taxon>
        <taxon>malvids</taxon>
        <taxon>Malvales</taxon>
        <taxon>Malvaceae</taxon>
        <taxon>Grewioideae</taxon>
        <taxon>Apeibeae</taxon>
        <taxon>Corchorus</taxon>
    </lineage>
</organism>
<keyword evidence="2" id="KW-1185">Reference proteome</keyword>
<comment type="caution">
    <text evidence="1">The sequence shown here is derived from an EMBL/GenBank/DDBJ whole genome shotgun (WGS) entry which is preliminary data.</text>
</comment>
<dbReference type="EMBL" id="AWUE01010545">
    <property type="protein sequence ID" value="OMP11566.1"/>
    <property type="molecule type" value="Genomic_DNA"/>
</dbReference>
<evidence type="ECO:0000313" key="1">
    <source>
        <dbReference type="EMBL" id="OMP11566.1"/>
    </source>
</evidence>
<gene>
    <name evidence="1" type="ORF">COLO4_03756</name>
</gene>